<evidence type="ECO:0000313" key="1">
    <source>
        <dbReference type="EMBL" id="KAJ8347601.1"/>
    </source>
</evidence>
<name>A0A9Q1EYN4_SYNKA</name>
<organism evidence="1 2">
    <name type="scientific">Synaphobranchus kaupii</name>
    <name type="common">Kaup's arrowtooth eel</name>
    <dbReference type="NCBI Taxonomy" id="118154"/>
    <lineage>
        <taxon>Eukaryota</taxon>
        <taxon>Metazoa</taxon>
        <taxon>Chordata</taxon>
        <taxon>Craniata</taxon>
        <taxon>Vertebrata</taxon>
        <taxon>Euteleostomi</taxon>
        <taxon>Actinopterygii</taxon>
        <taxon>Neopterygii</taxon>
        <taxon>Teleostei</taxon>
        <taxon>Anguilliformes</taxon>
        <taxon>Synaphobranchidae</taxon>
        <taxon>Synaphobranchus</taxon>
    </lineage>
</organism>
<dbReference type="Proteomes" id="UP001152622">
    <property type="component" value="Chromosome 10"/>
</dbReference>
<comment type="caution">
    <text evidence="1">The sequence shown here is derived from an EMBL/GenBank/DDBJ whole genome shotgun (WGS) entry which is preliminary data.</text>
</comment>
<sequence>MLLFTTHAFYGSSIVQPWSLKVRSEQTKMLNEDAATPKNGSCYDNTEANRKDTDVAKLSKKESVWNPA</sequence>
<accession>A0A9Q1EYN4</accession>
<protein>
    <submittedName>
        <fullName evidence="1">Uncharacterized protein</fullName>
    </submittedName>
</protein>
<proteinExistence type="predicted"/>
<dbReference type="AlphaFoldDB" id="A0A9Q1EYN4"/>
<keyword evidence="2" id="KW-1185">Reference proteome</keyword>
<reference evidence="1" key="1">
    <citation type="journal article" date="2023" name="Science">
        <title>Genome structures resolve the early diversification of teleost fishes.</title>
        <authorList>
            <person name="Parey E."/>
            <person name="Louis A."/>
            <person name="Montfort J."/>
            <person name="Bouchez O."/>
            <person name="Roques C."/>
            <person name="Iampietro C."/>
            <person name="Lluch J."/>
            <person name="Castinel A."/>
            <person name="Donnadieu C."/>
            <person name="Desvignes T."/>
            <person name="Floi Bucao C."/>
            <person name="Jouanno E."/>
            <person name="Wen M."/>
            <person name="Mejri S."/>
            <person name="Dirks R."/>
            <person name="Jansen H."/>
            <person name="Henkel C."/>
            <person name="Chen W.J."/>
            <person name="Zahm M."/>
            <person name="Cabau C."/>
            <person name="Klopp C."/>
            <person name="Thompson A.W."/>
            <person name="Robinson-Rechavi M."/>
            <person name="Braasch I."/>
            <person name="Lecointre G."/>
            <person name="Bobe J."/>
            <person name="Postlethwait J.H."/>
            <person name="Berthelot C."/>
            <person name="Roest Crollius H."/>
            <person name="Guiguen Y."/>
        </authorList>
    </citation>
    <scope>NUCLEOTIDE SEQUENCE</scope>
    <source>
        <strain evidence="1">WJC10195</strain>
    </source>
</reference>
<gene>
    <name evidence="1" type="ORF">SKAU_G00261900</name>
</gene>
<evidence type="ECO:0000313" key="2">
    <source>
        <dbReference type="Proteomes" id="UP001152622"/>
    </source>
</evidence>
<dbReference type="EMBL" id="JAINUF010000010">
    <property type="protein sequence ID" value="KAJ8347601.1"/>
    <property type="molecule type" value="Genomic_DNA"/>
</dbReference>